<keyword evidence="3" id="KW-1185">Reference proteome</keyword>
<keyword evidence="1" id="KW-1133">Transmembrane helix</keyword>
<organism evidence="2 3">
    <name type="scientific">Brachionus plicatilis</name>
    <name type="common">Marine rotifer</name>
    <name type="synonym">Brachionus muelleri</name>
    <dbReference type="NCBI Taxonomy" id="10195"/>
    <lineage>
        <taxon>Eukaryota</taxon>
        <taxon>Metazoa</taxon>
        <taxon>Spiralia</taxon>
        <taxon>Gnathifera</taxon>
        <taxon>Rotifera</taxon>
        <taxon>Eurotatoria</taxon>
        <taxon>Monogononta</taxon>
        <taxon>Pseudotrocha</taxon>
        <taxon>Ploima</taxon>
        <taxon>Brachionidae</taxon>
        <taxon>Brachionus</taxon>
    </lineage>
</organism>
<protein>
    <submittedName>
        <fullName evidence="2">Uncharacterized protein</fullName>
    </submittedName>
</protein>
<accession>A0A3M7T3A5</accession>
<name>A0A3M7T3A5_BRAPC</name>
<dbReference type="AlphaFoldDB" id="A0A3M7T3A5"/>
<keyword evidence="1" id="KW-0812">Transmembrane</keyword>
<feature type="transmembrane region" description="Helical" evidence="1">
    <location>
        <begin position="65"/>
        <end position="85"/>
    </location>
</feature>
<gene>
    <name evidence="2" type="ORF">BpHYR1_023100</name>
</gene>
<evidence type="ECO:0000256" key="1">
    <source>
        <dbReference type="SAM" id="Phobius"/>
    </source>
</evidence>
<comment type="caution">
    <text evidence="2">The sequence shown here is derived from an EMBL/GenBank/DDBJ whole genome shotgun (WGS) entry which is preliminary data.</text>
</comment>
<proteinExistence type="predicted"/>
<dbReference type="Proteomes" id="UP000276133">
    <property type="component" value="Unassembled WGS sequence"/>
</dbReference>
<reference evidence="2 3" key="1">
    <citation type="journal article" date="2018" name="Sci. Rep.">
        <title>Genomic signatures of local adaptation to the degree of environmental predictability in rotifers.</title>
        <authorList>
            <person name="Franch-Gras L."/>
            <person name="Hahn C."/>
            <person name="Garcia-Roger E.M."/>
            <person name="Carmona M.J."/>
            <person name="Serra M."/>
            <person name="Gomez A."/>
        </authorList>
    </citation>
    <scope>NUCLEOTIDE SEQUENCE [LARGE SCALE GENOMIC DNA]</scope>
    <source>
        <strain evidence="2">HYR1</strain>
    </source>
</reference>
<dbReference type="EMBL" id="REGN01000380">
    <property type="protein sequence ID" value="RNA42340.1"/>
    <property type="molecule type" value="Genomic_DNA"/>
</dbReference>
<keyword evidence="1" id="KW-0472">Membrane</keyword>
<evidence type="ECO:0000313" key="3">
    <source>
        <dbReference type="Proteomes" id="UP000276133"/>
    </source>
</evidence>
<sequence length="90" mass="10798">MKLRKKIIIRKFLDQTKIFFSFLKLGVLLVFDDKCTEFSKFQLLLVMKSQFYVQFDSQSSVDFKINVFFLGLLHYEAVSLLLVTFKYDFF</sequence>
<evidence type="ECO:0000313" key="2">
    <source>
        <dbReference type="EMBL" id="RNA42340.1"/>
    </source>
</evidence>